<protein>
    <recommendedName>
        <fullName evidence="4">Nuclear transport factor 2 family protein</fullName>
    </recommendedName>
</protein>
<evidence type="ECO:0000313" key="2">
    <source>
        <dbReference type="EMBL" id="NEU70233.1"/>
    </source>
</evidence>
<evidence type="ECO:0008006" key="4">
    <source>
        <dbReference type="Google" id="ProtNLM"/>
    </source>
</evidence>
<feature type="signal peptide" evidence="1">
    <location>
        <begin position="1"/>
        <end position="18"/>
    </location>
</feature>
<dbReference type="SUPFAM" id="SSF54427">
    <property type="entry name" value="NTF2-like"/>
    <property type="match status" value="1"/>
</dbReference>
<gene>
    <name evidence="2" type="ORF">GK091_25370</name>
</gene>
<dbReference type="InterPro" id="IPR032710">
    <property type="entry name" value="NTF2-like_dom_sf"/>
</dbReference>
<dbReference type="AlphaFoldDB" id="A0A6M0ISY0"/>
<organism evidence="2 3">
    <name type="scientific">Spirosoma agri</name>
    <dbReference type="NCBI Taxonomy" id="1987381"/>
    <lineage>
        <taxon>Bacteria</taxon>
        <taxon>Pseudomonadati</taxon>
        <taxon>Bacteroidota</taxon>
        <taxon>Cytophagia</taxon>
        <taxon>Cytophagales</taxon>
        <taxon>Cytophagaceae</taxon>
        <taxon>Spirosoma</taxon>
    </lineage>
</organism>
<accession>A0A6M0ISY0</accession>
<evidence type="ECO:0000313" key="3">
    <source>
        <dbReference type="Proteomes" id="UP000477386"/>
    </source>
</evidence>
<reference evidence="2 3" key="1">
    <citation type="submission" date="2020-02" db="EMBL/GenBank/DDBJ databases">
        <title>Draft genome sequence of two Spirosoma agri KCTC 52727 and Spirosoma terrae KCTC 52035.</title>
        <authorList>
            <person name="Rojas J."/>
            <person name="Ambika Manirajan B."/>
            <person name="Ratering S."/>
            <person name="Suarez C."/>
            <person name="Schnell S."/>
        </authorList>
    </citation>
    <scope>NUCLEOTIDE SEQUENCE [LARGE SCALE GENOMIC DNA]</scope>
    <source>
        <strain evidence="2 3">KCTC 52727</strain>
    </source>
</reference>
<keyword evidence="3" id="KW-1185">Reference proteome</keyword>
<evidence type="ECO:0000256" key="1">
    <source>
        <dbReference type="SAM" id="SignalP"/>
    </source>
</evidence>
<name>A0A6M0ISY0_9BACT</name>
<keyword evidence="1" id="KW-0732">Signal</keyword>
<proteinExistence type="predicted"/>
<sequence>MQRFLLIGFLACSLTSFAQNSQDEEAIKKSIVRFNFAAKNSNHNRLISFISPLPYTRILFFQETKDGMKAIAYEGWAQIEKFIQTNPDSVLKRADRVEYGNWQFTPMSSDYYTVTCSVKYSARLDMWAQKTRQTLLMQRMGDSWKLISLTSVPLSNQS</sequence>
<dbReference type="EMBL" id="JAAGNZ010000003">
    <property type="protein sequence ID" value="NEU70233.1"/>
    <property type="molecule type" value="Genomic_DNA"/>
</dbReference>
<feature type="chain" id="PRO_5026648877" description="Nuclear transport factor 2 family protein" evidence="1">
    <location>
        <begin position="19"/>
        <end position="158"/>
    </location>
</feature>
<dbReference type="Proteomes" id="UP000477386">
    <property type="component" value="Unassembled WGS sequence"/>
</dbReference>
<dbReference type="RefSeq" id="WP_164043534.1">
    <property type="nucleotide sequence ID" value="NZ_JAAGNZ010000003.1"/>
</dbReference>
<comment type="caution">
    <text evidence="2">The sequence shown here is derived from an EMBL/GenBank/DDBJ whole genome shotgun (WGS) entry which is preliminary data.</text>
</comment>
<dbReference type="Gene3D" id="3.10.450.50">
    <property type="match status" value="1"/>
</dbReference>